<name>A0A310SF68_9HYME</name>
<keyword evidence="13 17" id="KW-0807">Transducer</keyword>
<protein>
    <recommendedName>
        <fullName evidence="3">Gastrin/cholecystokinin type B receptor</fullName>
    </recommendedName>
    <alternativeName>
        <fullName evidence="16">Cholecystokinin-2 receptor</fullName>
    </alternativeName>
</protein>
<dbReference type="SUPFAM" id="SSF81321">
    <property type="entry name" value="Family A G protein-coupled receptor-like"/>
    <property type="match status" value="1"/>
</dbReference>
<dbReference type="InterPro" id="IPR000276">
    <property type="entry name" value="GPCR_Rhodpsn"/>
</dbReference>
<evidence type="ECO:0000256" key="17">
    <source>
        <dbReference type="RuleBase" id="RU000688"/>
    </source>
</evidence>
<evidence type="ECO:0000256" key="11">
    <source>
        <dbReference type="ARBA" id="ARBA00023170"/>
    </source>
</evidence>
<feature type="transmembrane region" description="Helical" evidence="19">
    <location>
        <begin position="155"/>
        <end position="175"/>
    </location>
</feature>
<dbReference type="OrthoDB" id="10037617at2759"/>
<dbReference type="InterPro" id="IPR017452">
    <property type="entry name" value="GPCR_Rhodpsn_7TM"/>
</dbReference>
<feature type="transmembrane region" description="Helical" evidence="19">
    <location>
        <begin position="460"/>
        <end position="480"/>
    </location>
</feature>
<dbReference type="PROSITE" id="PS00237">
    <property type="entry name" value="G_PROTEIN_RECEP_F1_1"/>
    <property type="match status" value="1"/>
</dbReference>
<dbReference type="Gene3D" id="1.20.1070.10">
    <property type="entry name" value="Rhodopsin 7-helix transmembrane proteins"/>
    <property type="match status" value="2"/>
</dbReference>
<feature type="transmembrane region" description="Helical" evidence="19">
    <location>
        <begin position="500"/>
        <end position="521"/>
    </location>
</feature>
<dbReference type="PROSITE" id="PS50262">
    <property type="entry name" value="G_PROTEIN_RECEP_F1_2"/>
    <property type="match status" value="1"/>
</dbReference>
<evidence type="ECO:0000256" key="9">
    <source>
        <dbReference type="ARBA" id="ARBA00023139"/>
    </source>
</evidence>
<evidence type="ECO:0000256" key="14">
    <source>
        <dbReference type="ARBA" id="ARBA00023288"/>
    </source>
</evidence>
<dbReference type="PANTHER" id="PTHR24238:SF46">
    <property type="entry name" value="GASTRIN_CHOLECYSTOKININ TYPE B RECEPTOR"/>
    <property type="match status" value="1"/>
</dbReference>
<dbReference type="GO" id="GO:0008188">
    <property type="term" value="F:neuropeptide receptor activity"/>
    <property type="evidence" value="ECO:0007669"/>
    <property type="project" value="TreeGrafter"/>
</dbReference>
<feature type="region of interest" description="Disordered" evidence="18">
    <location>
        <begin position="323"/>
        <end position="348"/>
    </location>
</feature>
<evidence type="ECO:0000256" key="5">
    <source>
        <dbReference type="ARBA" id="ARBA00022692"/>
    </source>
</evidence>
<proteinExistence type="inferred from homology"/>
<evidence type="ECO:0000313" key="22">
    <source>
        <dbReference type="Proteomes" id="UP000250275"/>
    </source>
</evidence>
<evidence type="ECO:0000256" key="3">
    <source>
        <dbReference type="ARBA" id="ARBA00019090"/>
    </source>
</evidence>
<evidence type="ECO:0000256" key="6">
    <source>
        <dbReference type="ARBA" id="ARBA00022989"/>
    </source>
</evidence>
<feature type="domain" description="G-protein coupled receptors family 1 profile" evidence="20">
    <location>
        <begin position="134"/>
        <end position="519"/>
    </location>
</feature>
<keyword evidence="8 19" id="KW-0472">Membrane</keyword>
<keyword evidence="14" id="KW-0449">Lipoprotein</keyword>
<feature type="transmembrane region" description="Helical" evidence="19">
    <location>
        <begin position="234"/>
        <end position="255"/>
    </location>
</feature>
<comment type="function">
    <text evidence="15">Receptor for gastrin and cholecystokinin. The CCK-B receptors occur throughout the central nervous system where they modulate anxiety, analgesia, arousal, and neuroleptic activity. This receptor mediates its action by association with G proteins that activate a phosphatidylinositol-calcium second messenger system.</text>
</comment>
<keyword evidence="6 19" id="KW-1133">Transmembrane helix</keyword>
<dbReference type="InterPro" id="IPR000314">
    <property type="entry name" value="Gastrin_rcpt"/>
</dbReference>
<accession>A0A310SF68</accession>
<dbReference type="InterPro" id="IPR009126">
    <property type="entry name" value="Cholcskin_rcpt"/>
</dbReference>
<feature type="transmembrane region" description="Helical" evidence="19">
    <location>
        <begin position="123"/>
        <end position="143"/>
    </location>
</feature>
<evidence type="ECO:0000256" key="7">
    <source>
        <dbReference type="ARBA" id="ARBA00023040"/>
    </source>
</evidence>
<keyword evidence="9" id="KW-0564">Palmitate</keyword>
<keyword evidence="11 17" id="KW-0675">Receptor</keyword>
<evidence type="ECO:0000256" key="8">
    <source>
        <dbReference type="ARBA" id="ARBA00023136"/>
    </source>
</evidence>
<dbReference type="AlphaFoldDB" id="A0A310SF68"/>
<feature type="transmembrane region" description="Helical" evidence="19">
    <location>
        <begin position="195"/>
        <end position="213"/>
    </location>
</feature>
<keyword evidence="12" id="KW-0325">Glycoprotein</keyword>
<evidence type="ECO:0000256" key="18">
    <source>
        <dbReference type="SAM" id="MobiDB-lite"/>
    </source>
</evidence>
<evidence type="ECO:0000259" key="20">
    <source>
        <dbReference type="PROSITE" id="PS50262"/>
    </source>
</evidence>
<keyword evidence="4" id="KW-1003">Cell membrane</keyword>
<dbReference type="GO" id="GO:0005886">
    <property type="term" value="C:plasma membrane"/>
    <property type="evidence" value="ECO:0007669"/>
    <property type="project" value="UniProtKB-SubCell"/>
</dbReference>
<feature type="compositionally biased region" description="Polar residues" evidence="18">
    <location>
        <begin position="411"/>
        <end position="420"/>
    </location>
</feature>
<organism evidence="21 22">
    <name type="scientific">Eufriesea mexicana</name>
    <dbReference type="NCBI Taxonomy" id="516756"/>
    <lineage>
        <taxon>Eukaryota</taxon>
        <taxon>Metazoa</taxon>
        <taxon>Ecdysozoa</taxon>
        <taxon>Arthropoda</taxon>
        <taxon>Hexapoda</taxon>
        <taxon>Insecta</taxon>
        <taxon>Pterygota</taxon>
        <taxon>Neoptera</taxon>
        <taxon>Endopterygota</taxon>
        <taxon>Hymenoptera</taxon>
        <taxon>Apocrita</taxon>
        <taxon>Aculeata</taxon>
        <taxon>Apoidea</taxon>
        <taxon>Anthophila</taxon>
        <taxon>Apidae</taxon>
        <taxon>Eufriesea</taxon>
    </lineage>
</organism>
<feature type="compositionally biased region" description="Low complexity" evidence="18">
    <location>
        <begin position="328"/>
        <end position="338"/>
    </location>
</feature>
<sequence length="696" mass="78242">MTRHRRGWMMIQDYRKEHSPSFLAHSSDAIRKNRDDENGDVFVNGSLTLFWPKFGNLKAIRMSFLDYNMSDNATISDYFGNSDIDQSFVSNTPQLSTMLPIVVNMTLPTVTQTNLLESLIVPLYGTIFLLSVIGNSLVLITLARNKRMRTVTNVYLLNLAVSDLLLGVFCMPFTLLGQMLKNFVFGITMCKLIPYFQAVSVSVGVWTLVAISLERYFAICRPLKSRRWQTQFHACKMIAVVWTASLTWNAPILVVSRLKSIRGGRRKCREEWPSVATEQAYNIFLDGTLLLVPLIIMSMAYSLIAAKLWRGLRQEIRETSSCQQRLGRTASSRTTRNSTYDKDDRGASTTVVLNASGASSRLRRGFSSTSHGYFHGAPQGIPSRVRVPRGISRVLTGKCQGPDFSHESGVQVRSNGSSCLSRDIKDSSSEEQQDSNCPFSRQHVIRSNYMGKSIEAKKKVIRMLFVIVLEFFVCWAPLHVMNTWYLFAPDLVYSTVGSTGISLVQLLAYISSCCNPITYCFMNRKFRQAFLGLFDCHCCWRVGCRNSDIAMASIRNATQAENNSELSGNESTIYLGKASLVTRSETSFTKSKWIMTLWEINVTKKGLDAAAVQRSSCTVKIIGIDIDLYTRQGKDTATLMSEVNDWILPGYSLLLRNLLLRPRTAMSLVKWKTGLCPYCQRPLTSIHSLSPKPPLG</sequence>
<evidence type="ECO:0000256" key="4">
    <source>
        <dbReference type="ARBA" id="ARBA00022475"/>
    </source>
</evidence>
<feature type="transmembrane region" description="Helical" evidence="19">
    <location>
        <begin position="283"/>
        <end position="304"/>
    </location>
</feature>
<dbReference type="PRINTS" id="PR00237">
    <property type="entry name" value="GPCRRHODOPSN"/>
</dbReference>
<keyword evidence="22" id="KW-1185">Reference proteome</keyword>
<evidence type="ECO:0000256" key="1">
    <source>
        <dbReference type="ARBA" id="ARBA00004651"/>
    </source>
</evidence>
<evidence type="ECO:0000256" key="2">
    <source>
        <dbReference type="ARBA" id="ARBA00010663"/>
    </source>
</evidence>
<dbReference type="Pfam" id="PF00001">
    <property type="entry name" value="7tm_1"/>
    <property type="match status" value="1"/>
</dbReference>
<evidence type="ECO:0000256" key="13">
    <source>
        <dbReference type="ARBA" id="ARBA00023224"/>
    </source>
</evidence>
<comment type="subcellular location">
    <subcellularLocation>
        <location evidence="1">Cell membrane</location>
        <topology evidence="1">Multi-pass membrane protein</topology>
    </subcellularLocation>
</comment>
<keyword evidence="10" id="KW-1015">Disulfide bond</keyword>
<comment type="similarity">
    <text evidence="2 17">Belongs to the G-protein coupled receptor 1 family.</text>
</comment>
<dbReference type="Proteomes" id="UP000250275">
    <property type="component" value="Unassembled WGS sequence"/>
</dbReference>
<dbReference type="SMART" id="SM01381">
    <property type="entry name" value="7TM_GPCR_Srsx"/>
    <property type="match status" value="1"/>
</dbReference>
<evidence type="ECO:0000256" key="19">
    <source>
        <dbReference type="SAM" id="Phobius"/>
    </source>
</evidence>
<evidence type="ECO:0000256" key="16">
    <source>
        <dbReference type="ARBA" id="ARBA00031093"/>
    </source>
</evidence>
<gene>
    <name evidence="21" type="ORF">WN48_07989</name>
</gene>
<reference evidence="21 22" key="1">
    <citation type="submission" date="2015-07" db="EMBL/GenBank/DDBJ databases">
        <title>The genome of Eufriesea mexicana.</title>
        <authorList>
            <person name="Pan H."/>
            <person name="Kapheim K."/>
        </authorList>
    </citation>
    <scope>NUCLEOTIDE SEQUENCE [LARGE SCALE GENOMIC DNA]</scope>
    <source>
        <strain evidence="21">0111107269</strain>
        <tissue evidence="21">Whole body</tissue>
    </source>
</reference>
<dbReference type="PRINTS" id="PR00527">
    <property type="entry name" value="GASTRINR"/>
</dbReference>
<dbReference type="EMBL" id="KQ760548">
    <property type="protein sequence ID" value="OAD59931.1"/>
    <property type="molecule type" value="Genomic_DNA"/>
</dbReference>
<feature type="region of interest" description="Disordered" evidence="18">
    <location>
        <begin position="405"/>
        <end position="438"/>
    </location>
</feature>
<keyword evidence="7 17" id="KW-0297">G-protein coupled receptor</keyword>
<evidence type="ECO:0000313" key="21">
    <source>
        <dbReference type="EMBL" id="OAD59931.1"/>
    </source>
</evidence>
<evidence type="ECO:0000256" key="15">
    <source>
        <dbReference type="ARBA" id="ARBA00025402"/>
    </source>
</evidence>
<evidence type="ECO:0000256" key="12">
    <source>
        <dbReference type="ARBA" id="ARBA00023180"/>
    </source>
</evidence>
<dbReference type="GO" id="GO:0015054">
    <property type="term" value="F:gastrin receptor activity"/>
    <property type="evidence" value="ECO:0007669"/>
    <property type="project" value="InterPro"/>
</dbReference>
<keyword evidence="5 17" id="KW-0812">Transmembrane</keyword>
<evidence type="ECO:0000256" key="10">
    <source>
        <dbReference type="ARBA" id="ARBA00023157"/>
    </source>
</evidence>
<dbReference type="PANTHER" id="PTHR24238">
    <property type="entry name" value="G-PROTEIN COUPLED RECEPTOR"/>
    <property type="match status" value="1"/>
</dbReference>
<dbReference type="PRINTS" id="PR01822">
    <property type="entry name" value="CCYSTOKININR"/>
</dbReference>